<keyword evidence="2" id="KW-1185">Reference proteome</keyword>
<proteinExistence type="predicted"/>
<gene>
    <name evidence="1" type="ORF">FHX46_000490</name>
</gene>
<accession>A0ABX0SRI8</accession>
<reference evidence="1 2" key="1">
    <citation type="submission" date="2020-03" db="EMBL/GenBank/DDBJ databases">
        <title>Sequencing the genomes of 1000 actinobacteria strains.</title>
        <authorList>
            <person name="Klenk H.-P."/>
        </authorList>
    </citation>
    <scope>NUCLEOTIDE SEQUENCE [LARGE SCALE GENOMIC DNA]</scope>
    <source>
        <strain evidence="1 2">DSM 45668</strain>
    </source>
</reference>
<protein>
    <submittedName>
        <fullName evidence="1">Uncharacterized protein</fullName>
    </submittedName>
</protein>
<dbReference type="Proteomes" id="UP000754495">
    <property type="component" value="Unassembled WGS sequence"/>
</dbReference>
<sequence length="39" mass="4615">MSKTDERVRNDTPIFDALRAEFDFDRLLDDLTEEPEQAD</sequence>
<name>A0ABX0SRI8_9PSEU</name>
<evidence type="ECO:0000313" key="1">
    <source>
        <dbReference type="EMBL" id="NIH77960.1"/>
    </source>
</evidence>
<evidence type="ECO:0000313" key="2">
    <source>
        <dbReference type="Proteomes" id="UP000754495"/>
    </source>
</evidence>
<comment type="caution">
    <text evidence="1">The sequence shown here is derived from an EMBL/GenBank/DDBJ whole genome shotgun (WGS) entry which is preliminary data.</text>
</comment>
<organism evidence="1 2">
    <name type="scientific">Amycolatopsis viridis</name>
    <dbReference type="NCBI Taxonomy" id="185678"/>
    <lineage>
        <taxon>Bacteria</taxon>
        <taxon>Bacillati</taxon>
        <taxon>Actinomycetota</taxon>
        <taxon>Actinomycetes</taxon>
        <taxon>Pseudonocardiales</taxon>
        <taxon>Pseudonocardiaceae</taxon>
        <taxon>Amycolatopsis</taxon>
    </lineage>
</organism>
<dbReference type="EMBL" id="JAANOU010000001">
    <property type="protein sequence ID" value="NIH77960.1"/>
    <property type="molecule type" value="Genomic_DNA"/>
</dbReference>